<sequence>MLQLSQGEHGLLNEYQFKLYLEECFMAFYVMLIKVNEDEQGVTYNFGSDSEHLGKIHLDKHQGTIQEIEPINSENYQHLLVRAEVKLRQHWKAGNFPDHTCWAS</sequence>
<proteinExistence type="predicted"/>
<organism evidence="1">
    <name type="scientific">Planktothrix agardhii</name>
    <name type="common">Oscillatoria agardhii</name>
    <dbReference type="NCBI Taxonomy" id="1160"/>
    <lineage>
        <taxon>Bacteria</taxon>
        <taxon>Bacillati</taxon>
        <taxon>Cyanobacteriota</taxon>
        <taxon>Cyanophyceae</taxon>
        <taxon>Oscillatoriophycideae</taxon>
        <taxon>Oscillatoriales</taxon>
        <taxon>Microcoleaceae</taxon>
        <taxon>Planktothrix</taxon>
    </lineage>
</organism>
<dbReference type="GeneID" id="77289198"/>
<dbReference type="AlphaFoldDB" id="A0A1J1JAK3"/>
<protein>
    <submittedName>
        <fullName evidence="1">Uncharacterized protein</fullName>
    </submittedName>
</protein>
<dbReference type="RefSeq" id="WP_199918583.1">
    <property type="nucleotide sequence ID" value="NZ_LR882952.1"/>
</dbReference>
<evidence type="ECO:0000313" key="1">
    <source>
        <dbReference type="EMBL" id="CUM58490.1"/>
    </source>
</evidence>
<dbReference type="EMBL" id="LO018304">
    <property type="protein sequence ID" value="CUM58490.1"/>
    <property type="molecule type" value="Genomic_DNA"/>
</dbReference>
<name>A0A1J1JAK3_PLAAG</name>
<reference evidence="1" key="1">
    <citation type="submission" date="2015-09" db="EMBL/GenBank/DDBJ databases">
        <authorList>
            <person name="Jackson K.R."/>
            <person name="Lunt B.L."/>
            <person name="Fisher J.N.B."/>
            <person name="Gardner A.V."/>
            <person name="Bailey M.E."/>
            <person name="Deus L.M."/>
            <person name="Earl A.S."/>
            <person name="Gibby P.D."/>
            <person name="Hartmann K.A."/>
            <person name="Liu J.E."/>
            <person name="Manci A.M."/>
            <person name="Nielsen D.A."/>
            <person name="Solomon M.B."/>
            <person name="Breakwell D.P."/>
            <person name="Burnett S.H."/>
            <person name="Grose J.H."/>
        </authorList>
    </citation>
    <scope>NUCLEOTIDE SEQUENCE</scope>
    <source>
        <strain evidence="1">7805</strain>
    </source>
</reference>
<accession>A0A1J1JAK3</accession>
<gene>
    <name evidence="1" type="ORF">PLAM_0523</name>
</gene>